<dbReference type="EMBL" id="QGKL01000039">
    <property type="protein sequence ID" value="PWQ94579.1"/>
    <property type="molecule type" value="Genomic_DNA"/>
</dbReference>
<proteinExistence type="predicted"/>
<dbReference type="Pfam" id="PF12286">
    <property type="entry name" value="DUF3622"/>
    <property type="match status" value="1"/>
</dbReference>
<keyword evidence="2" id="KW-1185">Reference proteome</keyword>
<name>A0A317C8C2_9GAMM</name>
<dbReference type="Proteomes" id="UP000245506">
    <property type="component" value="Unassembled WGS sequence"/>
</dbReference>
<sequence>MASSTKYSVILEEDENIWTSNVVRRASRKELIVSKTETGFKTEEEAQAWGDEALKEFVEQQGTRNKRHNEKR</sequence>
<evidence type="ECO:0000313" key="2">
    <source>
        <dbReference type="Proteomes" id="UP000245506"/>
    </source>
</evidence>
<dbReference type="RefSeq" id="WP_109824228.1">
    <property type="nucleotide sequence ID" value="NZ_QGKL01000039.1"/>
</dbReference>
<dbReference type="InterPro" id="IPR022069">
    <property type="entry name" value="DUF3622"/>
</dbReference>
<comment type="caution">
    <text evidence="1">The sequence shown here is derived from an EMBL/GenBank/DDBJ whole genome shotgun (WGS) entry which is preliminary data.</text>
</comment>
<dbReference type="AlphaFoldDB" id="A0A317C8C2"/>
<gene>
    <name evidence="1" type="ORF">DKT75_14885</name>
</gene>
<dbReference type="OrthoDB" id="5905915at2"/>
<organism evidence="1 2">
    <name type="scientific">Leucothrix arctica</name>
    <dbReference type="NCBI Taxonomy" id="1481894"/>
    <lineage>
        <taxon>Bacteria</taxon>
        <taxon>Pseudomonadati</taxon>
        <taxon>Pseudomonadota</taxon>
        <taxon>Gammaproteobacteria</taxon>
        <taxon>Thiotrichales</taxon>
        <taxon>Thiotrichaceae</taxon>
        <taxon>Leucothrix</taxon>
    </lineage>
</organism>
<reference evidence="1 2" key="1">
    <citation type="submission" date="2018-05" db="EMBL/GenBank/DDBJ databases">
        <title>Leucothrix arctica sp. nov., isolated from Arctic seawater.</title>
        <authorList>
            <person name="Choi A."/>
            <person name="Baek K."/>
        </authorList>
    </citation>
    <scope>NUCLEOTIDE SEQUENCE [LARGE SCALE GENOMIC DNA]</scope>
    <source>
        <strain evidence="1 2">IMCC9719</strain>
    </source>
</reference>
<evidence type="ECO:0000313" key="1">
    <source>
        <dbReference type="EMBL" id="PWQ94579.1"/>
    </source>
</evidence>
<protein>
    <submittedName>
        <fullName evidence="1">DUF3622 domain-containing protein</fullName>
    </submittedName>
</protein>
<accession>A0A317C8C2</accession>